<dbReference type="GO" id="GO:0000786">
    <property type="term" value="C:nucleosome"/>
    <property type="evidence" value="ECO:0007669"/>
    <property type="project" value="InterPro"/>
</dbReference>
<comment type="subcellular location">
    <subcellularLocation>
        <location evidence="1">Nucleus</location>
    </subcellularLocation>
</comment>
<keyword evidence="4" id="KW-0539">Nucleus</keyword>
<dbReference type="Proteomes" id="UP000579904">
    <property type="component" value="Unassembled WGS sequence"/>
</dbReference>
<accession>A0A7L3N8R9</accession>
<feature type="non-terminal residue" evidence="6">
    <location>
        <position position="128"/>
    </location>
</feature>
<keyword evidence="3" id="KW-0238">DNA-binding</keyword>
<name>A0A7L3N8R9_9AVES</name>
<evidence type="ECO:0000256" key="1">
    <source>
        <dbReference type="ARBA" id="ARBA00004123"/>
    </source>
</evidence>
<dbReference type="SUPFAM" id="SSF46785">
    <property type="entry name" value="Winged helix' DNA-binding domain"/>
    <property type="match status" value="1"/>
</dbReference>
<gene>
    <name evidence="6" type="primary">B4</name>
    <name evidence="6" type="ORF">OREMEL_R13827</name>
</gene>
<evidence type="ECO:0000313" key="7">
    <source>
        <dbReference type="Proteomes" id="UP000579904"/>
    </source>
</evidence>
<comment type="caution">
    <text evidence="6">The sequence shown here is derived from an EMBL/GenBank/DDBJ whole genome shotgun (WGS) entry which is preliminary data.</text>
</comment>
<dbReference type="SMART" id="SM00526">
    <property type="entry name" value="H15"/>
    <property type="match status" value="1"/>
</dbReference>
<dbReference type="PANTHER" id="PTHR11467">
    <property type="entry name" value="HISTONE H1"/>
    <property type="match status" value="1"/>
</dbReference>
<protein>
    <submittedName>
        <fullName evidence="6">B4 protein</fullName>
    </submittedName>
</protein>
<dbReference type="InterPro" id="IPR036390">
    <property type="entry name" value="WH_DNA-bd_sf"/>
</dbReference>
<evidence type="ECO:0000259" key="5">
    <source>
        <dbReference type="PROSITE" id="PS51504"/>
    </source>
</evidence>
<dbReference type="GO" id="GO:0005634">
    <property type="term" value="C:nucleus"/>
    <property type="evidence" value="ECO:0007669"/>
    <property type="project" value="UniProtKB-SubCell"/>
</dbReference>
<dbReference type="GO" id="GO:0031492">
    <property type="term" value="F:nucleosomal DNA binding"/>
    <property type="evidence" value="ECO:0007669"/>
    <property type="project" value="TreeGrafter"/>
</dbReference>
<dbReference type="AlphaFoldDB" id="A0A7L3N8R9"/>
<evidence type="ECO:0000256" key="2">
    <source>
        <dbReference type="ARBA" id="ARBA00022454"/>
    </source>
</evidence>
<proteinExistence type="predicted"/>
<evidence type="ECO:0000256" key="4">
    <source>
        <dbReference type="ARBA" id="ARBA00023242"/>
    </source>
</evidence>
<organism evidence="6 7">
    <name type="scientific">Oreotrochilus melanogaster</name>
    <dbReference type="NCBI Taxonomy" id="689266"/>
    <lineage>
        <taxon>Eukaryota</taxon>
        <taxon>Metazoa</taxon>
        <taxon>Chordata</taxon>
        <taxon>Craniata</taxon>
        <taxon>Vertebrata</taxon>
        <taxon>Euteleostomi</taxon>
        <taxon>Archelosauria</taxon>
        <taxon>Archosauria</taxon>
        <taxon>Dinosauria</taxon>
        <taxon>Saurischia</taxon>
        <taxon>Theropoda</taxon>
        <taxon>Coelurosauria</taxon>
        <taxon>Aves</taxon>
        <taxon>Neognathae</taxon>
        <taxon>Neoaves</taxon>
        <taxon>Strisores</taxon>
        <taxon>Apodiformes</taxon>
        <taxon>Trochilidae</taxon>
        <taxon>Oreotrochilus</taxon>
    </lineage>
</organism>
<dbReference type="InterPro" id="IPR005818">
    <property type="entry name" value="Histone_H1/H5_H15"/>
</dbReference>
<evidence type="ECO:0000256" key="3">
    <source>
        <dbReference type="ARBA" id="ARBA00023125"/>
    </source>
</evidence>
<dbReference type="Gene3D" id="1.10.10.10">
    <property type="entry name" value="Winged helix-like DNA-binding domain superfamily/Winged helix DNA-binding domain"/>
    <property type="match status" value="1"/>
</dbReference>
<evidence type="ECO:0000313" key="6">
    <source>
        <dbReference type="EMBL" id="NXU75002.1"/>
    </source>
</evidence>
<dbReference type="CDD" id="cd00073">
    <property type="entry name" value="H15"/>
    <property type="match status" value="1"/>
</dbReference>
<dbReference type="EMBL" id="VZUB01004015">
    <property type="protein sequence ID" value="NXU75002.1"/>
    <property type="molecule type" value="Genomic_DNA"/>
</dbReference>
<dbReference type="FunFam" id="1.10.10.10:FF:000393">
    <property type="entry name" value="Oocyte-specific H1 histone"/>
    <property type="match status" value="1"/>
</dbReference>
<dbReference type="InterPro" id="IPR036388">
    <property type="entry name" value="WH-like_DNA-bd_sf"/>
</dbReference>
<feature type="domain" description="H15" evidence="5">
    <location>
        <begin position="28"/>
        <end position="106"/>
    </location>
</feature>
<dbReference type="GO" id="GO:0045910">
    <property type="term" value="P:negative regulation of DNA recombination"/>
    <property type="evidence" value="ECO:0007669"/>
    <property type="project" value="TreeGrafter"/>
</dbReference>
<dbReference type="Pfam" id="PF00538">
    <property type="entry name" value="Linker_histone"/>
    <property type="match status" value="1"/>
</dbReference>
<dbReference type="GO" id="GO:0003690">
    <property type="term" value="F:double-stranded DNA binding"/>
    <property type="evidence" value="ECO:0007669"/>
    <property type="project" value="TreeGrafter"/>
</dbReference>
<keyword evidence="2" id="KW-0158">Chromosome</keyword>
<keyword evidence="7" id="KW-1185">Reference proteome</keyword>
<dbReference type="PROSITE" id="PS51504">
    <property type="entry name" value="H15"/>
    <property type="match status" value="1"/>
</dbReference>
<feature type="non-terminal residue" evidence="6">
    <location>
        <position position="1"/>
    </location>
</feature>
<dbReference type="GO" id="GO:0030261">
    <property type="term" value="P:chromosome condensation"/>
    <property type="evidence" value="ECO:0007669"/>
    <property type="project" value="TreeGrafter"/>
</dbReference>
<dbReference type="PANTHER" id="PTHR11467:SF42">
    <property type="entry name" value="HISTONE H1.8"/>
    <property type="match status" value="1"/>
</dbReference>
<dbReference type="OrthoDB" id="1110759at2759"/>
<sequence length="128" mass="13720">QVPLSSPAAQAVSTAQLPGLLSRVRRPPHPPTMHMVIEALRAHDQKKGASVIAIKRFILGKYPTVDPVRLKYLLKQALSKGLSRGDLVRPRNSSAVGVTGRFKVSRGCWTLSHGAGELPALTPTSLSP</sequence>
<dbReference type="GO" id="GO:0006334">
    <property type="term" value="P:nucleosome assembly"/>
    <property type="evidence" value="ECO:0007669"/>
    <property type="project" value="InterPro"/>
</dbReference>
<reference evidence="6 7" key="1">
    <citation type="submission" date="2019-09" db="EMBL/GenBank/DDBJ databases">
        <title>Bird 10,000 Genomes (B10K) Project - Family phase.</title>
        <authorList>
            <person name="Zhang G."/>
        </authorList>
    </citation>
    <scope>NUCLEOTIDE SEQUENCE [LARGE SCALE GENOMIC DNA]</scope>
    <source>
        <strain evidence="6">OUT-0002</strain>
    </source>
</reference>